<gene>
    <name evidence="1" type="ORF">ERS852473_00070</name>
</gene>
<keyword evidence="2" id="KW-1185">Reference proteome</keyword>
<dbReference type="Pfam" id="PF12653">
    <property type="entry name" value="DUF3785"/>
    <property type="match status" value="1"/>
</dbReference>
<dbReference type="EMBL" id="CYZR01000001">
    <property type="protein sequence ID" value="CUN42057.1"/>
    <property type="molecule type" value="Genomic_DNA"/>
</dbReference>
<protein>
    <submittedName>
        <fullName evidence="1">Protein of uncharacterized function (DUF3785)</fullName>
    </submittedName>
</protein>
<accession>A0ABM9UJP3</accession>
<dbReference type="InterPro" id="IPR024210">
    <property type="entry name" value="DUF3785"/>
</dbReference>
<sequence>MSYKFIFKGKEYELNEEKAIGFFNDEEKPIKDMDIKKIINIFENSDEDEVDFDKEYYDVRCEKCKVNKEDKDYYEYLEFNFYMFTKDSKYIISNISKEYEGVTFNKLLREGIVDDSYIVTIIVCKNCGVYSVVIEEFEI</sequence>
<dbReference type="Proteomes" id="UP000095488">
    <property type="component" value="Unassembled WGS sequence"/>
</dbReference>
<dbReference type="RefSeq" id="WP_055256982.1">
    <property type="nucleotide sequence ID" value="NZ_BCMV01000018.1"/>
</dbReference>
<name>A0ABM9UJP3_SARVE</name>
<organism evidence="1 2">
    <name type="scientific">Sarcina ventriculi</name>
    <name type="common">Clostridium ventriculi</name>
    <dbReference type="NCBI Taxonomy" id="1267"/>
    <lineage>
        <taxon>Bacteria</taxon>
        <taxon>Bacillati</taxon>
        <taxon>Bacillota</taxon>
        <taxon>Clostridia</taxon>
        <taxon>Eubacteriales</taxon>
        <taxon>Clostridiaceae</taxon>
        <taxon>Sarcina</taxon>
    </lineage>
</organism>
<comment type="caution">
    <text evidence="1">The sequence shown here is derived from an EMBL/GenBank/DDBJ whole genome shotgun (WGS) entry which is preliminary data.</text>
</comment>
<evidence type="ECO:0000313" key="2">
    <source>
        <dbReference type="Proteomes" id="UP000095488"/>
    </source>
</evidence>
<evidence type="ECO:0000313" key="1">
    <source>
        <dbReference type="EMBL" id="CUN42057.1"/>
    </source>
</evidence>
<proteinExistence type="predicted"/>
<reference evidence="1 2" key="1">
    <citation type="submission" date="2015-09" db="EMBL/GenBank/DDBJ databases">
        <authorList>
            <consortium name="Pathogen Informatics"/>
        </authorList>
    </citation>
    <scope>NUCLEOTIDE SEQUENCE [LARGE SCALE GENOMIC DNA]</scope>
    <source>
        <strain evidence="1 2">2789STDY5834858</strain>
    </source>
</reference>